<dbReference type="Proteomes" id="UP000289440">
    <property type="component" value="Chromosome"/>
</dbReference>
<evidence type="ECO:0008006" key="3">
    <source>
        <dbReference type="Google" id="ProtNLM"/>
    </source>
</evidence>
<dbReference type="AlphaFoldDB" id="A0A449A512"/>
<reference evidence="1 2" key="1">
    <citation type="submission" date="2019-01" db="EMBL/GenBank/DDBJ databases">
        <authorList>
            <consortium name="Pathogen Informatics"/>
        </authorList>
    </citation>
    <scope>NUCLEOTIDE SEQUENCE [LARGE SCALE GENOMIC DNA]</scope>
    <source>
        <strain evidence="1 2">NCTC10166</strain>
    </source>
</reference>
<sequence>MTIKLMCTWAFEKQIKKFDKAEMLFKNSLQRKEMGLHIHSIIIRKLKTICGVWEFKKIRYRNKNKNIIYYDNPHFQIEKHKNIDSNLKKDILEKIRNRLTYENVIKSYPKNTISIFSIRQIIKKSFIDKNQKTTVFKKIENEKNIYIEMDDTYAKLQWNSKNKKYLNRLVVIHTGLDNKRNVKNKTILIETKNTDSSKISVNQWVEIIKTKIKELYKFNYKNIIVIGDGATFIKKIAQKLNAKYIIDSWHLKKILQKLVGYGLYSRKNKHFFKWFNIQNKVTIYKFCEKEIMKGNYALVLDVIYEAIQFTKTQNHNVDLSMKLQEFYNFSKYVENNKQGIQNFAKNFYIGSRTEAFVANIIKKKIKRFTKIGLNLYKFLIYSGKKNNENLFFI</sequence>
<dbReference type="NCBIfam" id="NF046004">
    <property type="entry name" value="ICE_Mbov_0401"/>
    <property type="match status" value="1"/>
</dbReference>
<protein>
    <recommendedName>
        <fullName evidence="3">Transposase</fullName>
    </recommendedName>
</protein>
<dbReference type="KEGG" id="mnu:NCTC10166_00287"/>
<dbReference type="EMBL" id="LR214951">
    <property type="protein sequence ID" value="VEU59319.1"/>
    <property type="molecule type" value="Genomic_DNA"/>
</dbReference>
<evidence type="ECO:0000313" key="2">
    <source>
        <dbReference type="Proteomes" id="UP000289440"/>
    </source>
</evidence>
<proteinExistence type="predicted"/>
<gene>
    <name evidence="1" type="ORF">NCTC10166_00287</name>
</gene>
<name>A0A449A512_9BACT</name>
<keyword evidence="2" id="KW-1185">Reference proteome</keyword>
<accession>A0A449A512</accession>
<evidence type="ECO:0000313" key="1">
    <source>
        <dbReference type="EMBL" id="VEU59319.1"/>
    </source>
</evidence>
<organism evidence="1 2">
    <name type="scientific">Mesomycoplasma neurolyticum</name>
    <dbReference type="NCBI Taxonomy" id="2120"/>
    <lineage>
        <taxon>Bacteria</taxon>
        <taxon>Bacillati</taxon>
        <taxon>Mycoplasmatota</taxon>
        <taxon>Mycoplasmoidales</taxon>
        <taxon>Metamycoplasmataceae</taxon>
        <taxon>Mesomycoplasma</taxon>
    </lineage>
</organism>